<feature type="active site" description="Charge relay system" evidence="6 7">
    <location>
        <position position="225"/>
    </location>
</feature>
<dbReference type="PROSITE" id="PS51892">
    <property type="entry name" value="SUBTILASE"/>
    <property type="match status" value="1"/>
</dbReference>
<dbReference type="InterPro" id="IPR015500">
    <property type="entry name" value="Peptidase_S8_subtilisin-rel"/>
</dbReference>
<dbReference type="VEuPathDB" id="FungiDB:F503_00635"/>
<dbReference type="SUPFAM" id="SSF52743">
    <property type="entry name" value="Subtilisin-like"/>
    <property type="match status" value="1"/>
</dbReference>
<evidence type="ECO:0000256" key="1">
    <source>
        <dbReference type="ARBA" id="ARBA00011073"/>
    </source>
</evidence>
<comment type="similarity">
    <text evidence="1 7 8">Belongs to the peptidase S8 family.</text>
</comment>
<dbReference type="InterPro" id="IPR050131">
    <property type="entry name" value="Peptidase_S8_subtilisin-like"/>
</dbReference>
<dbReference type="PROSITE" id="PS00138">
    <property type="entry name" value="SUBTILASE_SER"/>
    <property type="match status" value="1"/>
</dbReference>
<evidence type="ECO:0000256" key="8">
    <source>
        <dbReference type="RuleBase" id="RU003355"/>
    </source>
</evidence>
<sequence>MLHKTLGVSFVSLLLLDTAVLAANDGEFQVSSAQTGRYIVKFSASGSSKMKRDGAALDSSSFYTTLGDAGHDASPARSFDSAIFSGVSFDLAGATNMSIVDIQSLPDVEKIWPAALYTLPVSSSAIVTSSPSANASSSSSSSTSEFSTWSAHNDTNVARVQADGYLGDGVVIGIVDTGIDYTHPALGGGFGAGFKVEGGYDLVGDAYEVGGAVSPDDDPMDCLGHGTHVAGIAASIDSIIPGVAPNAKIRSYKVFGCSDGTYEDNIVAAFLMAYEEGVDIISASLGSDQGFPDTAIANVATTISNAGVFVSIAAGNSGSHGPFYSSSGGNGNGQSVAVGSAQAEDWAAFTTTAHSTSGESREIVYLSSDLRQFPIDGTVAGYFPPGARNRTACDWFMPGAPSGDVYIIPRGTCLSQVQDSTLIGLATYVFYVLSSSEFEVPDRAVYSDEQPIGAAAVRYDDGDWLLDQFESGHSVNFTFANDHNAVGIPRASFLSGRINDYSSWGPTLDGRMKPEISAPGGSIMSTWPVSSGSWAVYSGTSMATPYISGVAALFFGSRGGRASLGSDASRIARNRIIGSGAPIYHNDGTDNLANVAKQGAGLVDALKVIEYDTMVQPASINLNDTDHYVGTHNVEITNSGTTSITYQVLHSPGQTALTKGDGDAWVSQEPSYSNEEGYVATVAFSADEITVGPGQTEKLTLSFTEPATIGAAFMPVYGGQVQLIGSNGEVVAVTYMGIKGSIYGSDMWEMARGVPIFFSGSDGLLTEGTNYTFEAGSDVPQPYFNLLWSTRELSIDFVSRDWQPSDWVYPPVASENNWMGSFRLVASPLTGSVVDFPLTNYPRFSGGTYAQPQNVFANGTKIPSGDYMILARTLRTFGDPENIEDWQYKTSAWFRITRDDVVSVSSMLPSSTASIVASSTISSVAASTTTSFACPSANPTEQAVSLIAYVGSATTGHGFYQYSDFLGVDLADIKSTAFTSWSWVTADNGTFHLKTSNDAGNVFATVHTSTNSLVYMYAASSIKGAWSYLECSIDDKDNTVTCVSGTKQYFYICETSDGLVRHGTSVLDGCTALKITAEFVAPDPRCEASASVSSSDLPSSTIVSVSSASASTSMSSFVSVSISTVSSTISSSVSSTSSGVASSSSVSASISVSVSSFVASSSVTSSSAASSVTSSLSLTSSAFTSASASSSVALTTSGALSSVASLSASSLGFSSLVASSVVSSSEIASSTSPSSAVSSSDVSSIASSSAVSSSAVYSSSALASVSSTLASSSTRVSTASVSTGVSSVSSLSATASQPSLPISSASAESTSIFSVESSMSQPAASASASDSSSSAVQTSSFTSNEAYPVSIVSVSTYSGEYTTSTVYATSIATITACPTTIVSCPAKSHTTYVTTVVVAVSTTVCPVTSQVNTGTAAATAAASAATPATTQTNSGQTNTMISSFPYGTGSAIQGPDTTVRITKGHGSTPTAVTTGASAAGTNTVPARVSTETETTLSVTEGAATAPSGSETTASGFTSTTIPASAPSTSTTGSVVTAGASSLIAKGHLLSLLSLLVFFF</sequence>
<dbReference type="HOGENOM" id="CLU_003559_3_0_1"/>
<dbReference type="OMA" id="DIWEMER"/>
<evidence type="ECO:0000256" key="6">
    <source>
        <dbReference type="PIRSR" id="PIRSR615500-1"/>
    </source>
</evidence>
<feature type="compositionally biased region" description="Polar residues" evidence="9">
    <location>
        <begin position="1506"/>
        <end position="1516"/>
    </location>
</feature>
<feature type="active site" description="Charge relay system" evidence="6 7">
    <location>
        <position position="541"/>
    </location>
</feature>
<evidence type="ECO:0000259" key="12">
    <source>
        <dbReference type="Pfam" id="PF06280"/>
    </source>
</evidence>
<evidence type="ECO:0000256" key="2">
    <source>
        <dbReference type="ARBA" id="ARBA00022670"/>
    </source>
</evidence>
<evidence type="ECO:0000256" key="10">
    <source>
        <dbReference type="SAM" id="SignalP"/>
    </source>
</evidence>
<dbReference type="InterPro" id="IPR023827">
    <property type="entry name" value="Peptidase_S8_Asp-AS"/>
</dbReference>
<dbReference type="PRINTS" id="PR00723">
    <property type="entry name" value="SUBTILISIN"/>
</dbReference>
<dbReference type="InterPro" id="IPR036852">
    <property type="entry name" value="Peptidase_S8/S53_dom_sf"/>
</dbReference>
<dbReference type="PANTHER" id="PTHR43806:SF66">
    <property type="entry name" value="SERIN ENDOPEPTIDASE"/>
    <property type="match status" value="1"/>
</dbReference>
<feature type="signal peptide" evidence="10">
    <location>
        <begin position="1"/>
        <end position="22"/>
    </location>
</feature>
<keyword evidence="4 7" id="KW-0378">Hydrolase</keyword>
<dbReference type="Pfam" id="PF00082">
    <property type="entry name" value="Peptidase_S8"/>
    <property type="match status" value="1"/>
</dbReference>
<dbReference type="STRING" id="1262450.S3CMZ8"/>
<evidence type="ECO:0000256" key="7">
    <source>
        <dbReference type="PROSITE-ProRule" id="PRU01240"/>
    </source>
</evidence>
<feature type="active site" description="Charge relay system" evidence="6 7">
    <location>
        <position position="176"/>
    </location>
</feature>
<dbReference type="GO" id="GO:0004252">
    <property type="term" value="F:serine-type endopeptidase activity"/>
    <property type="evidence" value="ECO:0007669"/>
    <property type="project" value="UniProtKB-UniRule"/>
</dbReference>
<protein>
    <submittedName>
        <fullName evidence="13">Minor extracellular protease vpr</fullName>
    </submittedName>
</protein>
<feature type="compositionally biased region" description="Low complexity" evidence="9">
    <location>
        <begin position="1466"/>
        <end position="1500"/>
    </location>
</feature>
<evidence type="ECO:0000313" key="13">
    <source>
        <dbReference type="EMBL" id="EPE07913.1"/>
    </source>
</evidence>
<keyword evidence="2 7" id="KW-0645">Protease</keyword>
<dbReference type="Proteomes" id="UP000016923">
    <property type="component" value="Unassembled WGS sequence"/>
</dbReference>
<feature type="domain" description="Peptidase S8/S53" evidence="11">
    <location>
        <begin position="167"/>
        <end position="553"/>
    </location>
</feature>
<dbReference type="OrthoDB" id="10256524at2759"/>
<reference evidence="13 14" key="1">
    <citation type="journal article" date="2013" name="BMC Genomics">
        <title>The genome and transcriptome of the pine saprophyte Ophiostoma piceae, and a comparison with the bark beetle-associated pine pathogen Grosmannia clavigera.</title>
        <authorList>
            <person name="Haridas S."/>
            <person name="Wang Y."/>
            <person name="Lim L."/>
            <person name="Massoumi Alamouti S."/>
            <person name="Jackman S."/>
            <person name="Docking R."/>
            <person name="Robertson G."/>
            <person name="Birol I."/>
            <person name="Bohlmann J."/>
            <person name="Breuil C."/>
        </authorList>
    </citation>
    <scope>NUCLEOTIDE SEQUENCE [LARGE SCALE GENOMIC DNA]</scope>
    <source>
        <strain evidence="13 14">UAMH 11346</strain>
    </source>
</reference>
<feature type="chain" id="PRO_5004518929" evidence="10">
    <location>
        <begin position="23"/>
        <end position="1559"/>
    </location>
</feature>
<keyword evidence="14" id="KW-1185">Reference proteome</keyword>
<feature type="compositionally biased region" description="Low complexity" evidence="9">
    <location>
        <begin position="1517"/>
        <end position="1531"/>
    </location>
</feature>
<dbReference type="InterPro" id="IPR034187">
    <property type="entry name" value="Peptidases_S8_5"/>
</dbReference>
<evidence type="ECO:0000256" key="4">
    <source>
        <dbReference type="ARBA" id="ARBA00022801"/>
    </source>
</evidence>
<dbReference type="InterPro" id="IPR000209">
    <property type="entry name" value="Peptidase_S8/S53_dom"/>
</dbReference>
<dbReference type="eggNOG" id="KOG4266">
    <property type="taxonomic scope" value="Eukaryota"/>
</dbReference>
<gene>
    <name evidence="13" type="ORF">F503_00635</name>
</gene>
<dbReference type="GO" id="GO:0006508">
    <property type="term" value="P:proteolysis"/>
    <property type="evidence" value="ECO:0007669"/>
    <property type="project" value="UniProtKB-KW"/>
</dbReference>
<evidence type="ECO:0000256" key="9">
    <source>
        <dbReference type="SAM" id="MobiDB-lite"/>
    </source>
</evidence>
<feature type="region of interest" description="Disordered" evidence="9">
    <location>
        <begin position="1466"/>
        <end position="1531"/>
    </location>
</feature>
<dbReference type="PROSITE" id="PS00136">
    <property type="entry name" value="SUBTILASE_ASP"/>
    <property type="match status" value="1"/>
</dbReference>
<evidence type="ECO:0000313" key="14">
    <source>
        <dbReference type="Proteomes" id="UP000016923"/>
    </source>
</evidence>
<keyword evidence="3 10" id="KW-0732">Signal</keyword>
<dbReference type="InterPro" id="IPR023828">
    <property type="entry name" value="Peptidase_S8_Ser-AS"/>
</dbReference>
<dbReference type="EMBL" id="KE148150">
    <property type="protein sequence ID" value="EPE07913.1"/>
    <property type="molecule type" value="Genomic_DNA"/>
</dbReference>
<proteinExistence type="inferred from homology"/>
<dbReference type="InterPro" id="IPR022398">
    <property type="entry name" value="Peptidase_S8_His-AS"/>
</dbReference>
<evidence type="ECO:0000256" key="5">
    <source>
        <dbReference type="ARBA" id="ARBA00022825"/>
    </source>
</evidence>
<dbReference type="CDD" id="cd07489">
    <property type="entry name" value="Peptidases_S8_5"/>
    <property type="match status" value="1"/>
</dbReference>
<name>S3CMZ8_OPHP1</name>
<feature type="domain" description="C5a peptidase/Subtilisin-like protease SBT2-like Fn3-like" evidence="12">
    <location>
        <begin position="620"/>
        <end position="735"/>
    </location>
</feature>
<evidence type="ECO:0000259" key="11">
    <source>
        <dbReference type="Pfam" id="PF00082"/>
    </source>
</evidence>
<dbReference type="PANTHER" id="PTHR43806">
    <property type="entry name" value="PEPTIDASE S8"/>
    <property type="match status" value="1"/>
</dbReference>
<dbReference type="Gene3D" id="3.40.50.200">
    <property type="entry name" value="Peptidase S8/S53 domain"/>
    <property type="match status" value="2"/>
</dbReference>
<dbReference type="GO" id="GO:0016020">
    <property type="term" value="C:membrane"/>
    <property type="evidence" value="ECO:0007669"/>
    <property type="project" value="InterPro"/>
</dbReference>
<evidence type="ECO:0000256" key="3">
    <source>
        <dbReference type="ARBA" id="ARBA00022729"/>
    </source>
</evidence>
<dbReference type="InterPro" id="IPR010435">
    <property type="entry name" value="C5a/SBT2-like_Fn3"/>
</dbReference>
<keyword evidence="5 7" id="KW-0720">Serine protease</keyword>
<dbReference type="Pfam" id="PF06280">
    <property type="entry name" value="fn3_5"/>
    <property type="match status" value="1"/>
</dbReference>
<dbReference type="PROSITE" id="PS00137">
    <property type="entry name" value="SUBTILASE_HIS"/>
    <property type="match status" value="1"/>
</dbReference>
<organism evidence="13 14">
    <name type="scientific">Ophiostoma piceae (strain UAMH 11346)</name>
    <name type="common">Sap stain fungus</name>
    <dbReference type="NCBI Taxonomy" id="1262450"/>
    <lineage>
        <taxon>Eukaryota</taxon>
        <taxon>Fungi</taxon>
        <taxon>Dikarya</taxon>
        <taxon>Ascomycota</taxon>
        <taxon>Pezizomycotina</taxon>
        <taxon>Sordariomycetes</taxon>
        <taxon>Sordariomycetidae</taxon>
        <taxon>Ophiostomatales</taxon>
        <taxon>Ophiostomataceae</taxon>
        <taxon>Ophiostoma</taxon>
    </lineage>
</organism>
<accession>S3CMZ8</accession>